<keyword evidence="1" id="KW-0547">Nucleotide-binding</keyword>
<evidence type="ECO:0000256" key="2">
    <source>
        <dbReference type="ARBA" id="ARBA00022840"/>
    </source>
</evidence>
<evidence type="ECO:0000313" key="6">
    <source>
        <dbReference type="Proteomes" id="UP001196413"/>
    </source>
</evidence>
<dbReference type="InterPro" id="IPR000719">
    <property type="entry name" value="Prot_kinase_dom"/>
</dbReference>
<comment type="caution">
    <text evidence="5">The sequence shown here is derived from an EMBL/GenBank/DDBJ whole genome shotgun (WGS) entry which is preliminary data.</text>
</comment>
<evidence type="ECO:0000259" key="4">
    <source>
        <dbReference type="PROSITE" id="PS50011"/>
    </source>
</evidence>
<keyword evidence="6" id="KW-1185">Reference proteome</keyword>
<proteinExistence type="predicted"/>
<dbReference type="InterPro" id="IPR008266">
    <property type="entry name" value="Tyr_kinase_AS"/>
</dbReference>
<name>A0AAD5MTF9_PARTN</name>
<dbReference type="Gene3D" id="1.10.510.10">
    <property type="entry name" value="Transferase(Phosphotransferase) domain 1"/>
    <property type="match status" value="1"/>
</dbReference>
<dbReference type="InterPro" id="IPR050198">
    <property type="entry name" value="Non-receptor_tyrosine_kinases"/>
</dbReference>
<gene>
    <name evidence="5" type="ORF">KIN20_024397</name>
</gene>
<dbReference type="InterPro" id="IPR011009">
    <property type="entry name" value="Kinase-like_dom_sf"/>
</dbReference>
<accession>A0AAD5MTF9</accession>
<evidence type="ECO:0000256" key="3">
    <source>
        <dbReference type="SAM" id="MobiDB-lite"/>
    </source>
</evidence>
<evidence type="ECO:0000313" key="5">
    <source>
        <dbReference type="EMBL" id="KAJ1364322.1"/>
    </source>
</evidence>
<reference evidence="5" key="1">
    <citation type="submission" date="2021-06" db="EMBL/GenBank/DDBJ databases">
        <title>Parelaphostrongylus tenuis whole genome reference sequence.</title>
        <authorList>
            <person name="Garwood T.J."/>
            <person name="Larsen P.A."/>
            <person name="Fountain-Jones N.M."/>
            <person name="Garbe J.R."/>
            <person name="Macchietto M.G."/>
            <person name="Kania S.A."/>
            <person name="Gerhold R.W."/>
            <person name="Richards J.E."/>
            <person name="Wolf T.M."/>
        </authorList>
    </citation>
    <scope>NUCLEOTIDE SEQUENCE</scope>
    <source>
        <strain evidence="5">MNPRO001-30</strain>
        <tissue evidence="5">Meninges</tissue>
    </source>
</reference>
<dbReference type="Proteomes" id="UP001196413">
    <property type="component" value="Unassembled WGS sequence"/>
</dbReference>
<evidence type="ECO:0000256" key="1">
    <source>
        <dbReference type="ARBA" id="ARBA00022741"/>
    </source>
</evidence>
<dbReference type="InterPro" id="IPR020635">
    <property type="entry name" value="Tyr_kinase_cat_dom"/>
</dbReference>
<dbReference type="PROSITE" id="PS00109">
    <property type="entry name" value="PROTEIN_KINASE_TYR"/>
    <property type="match status" value="1"/>
</dbReference>
<protein>
    <recommendedName>
        <fullName evidence="4">Protein kinase domain-containing protein</fullName>
    </recommendedName>
</protein>
<organism evidence="5 6">
    <name type="scientific">Parelaphostrongylus tenuis</name>
    <name type="common">Meningeal worm</name>
    <dbReference type="NCBI Taxonomy" id="148309"/>
    <lineage>
        <taxon>Eukaryota</taxon>
        <taxon>Metazoa</taxon>
        <taxon>Ecdysozoa</taxon>
        <taxon>Nematoda</taxon>
        <taxon>Chromadorea</taxon>
        <taxon>Rhabditida</taxon>
        <taxon>Rhabditina</taxon>
        <taxon>Rhabditomorpha</taxon>
        <taxon>Strongyloidea</taxon>
        <taxon>Metastrongylidae</taxon>
        <taxon>Parelaphostrongylus</taxon>
    </lineage>
</organism>
<dbReference type="InterPro" id="IPR001245">
    <property type="entry name" value="Ser-Thr/Tyr_kinase_cat_dom"/>
</dbReference>
<dbReference type="PROSITE" id="PS50011">
    <property type="entry name" value="PROTEIN_KINASE_DOM"/>
    <property type="match status" value="1"/>
</dbReference>
<keyword evidence="2" id="KW-0067">ATP-binding</keyword>
<dbReference type="EMBL" id="JAHQIW010004938">
    <property type="protein sequence ID" value="KAJ1364322.1"/>
    <property type="molecule type" value="Genomic_DNA"/>
</dbReference>
<dbReference type="SMART" id="SM00219">
    <property type="entry name" value="TyrKc"/>
    <property type="match status" value="1"/>
</dbReference>
<dbReference type="SUPFAM" id="SSF56112">
    <property type="entry name" value="Protein kinase-like (PK-like)"/>
    <property type="match status" value="1"/>
</dbReference>
<feature type="region of interest" description="Disordered" evidence="3">
    <location>
        <begin position="137"/>
        <end position="157"/>
    </location>
</feature>
<feature type="domain" description="Protein kinase" evidence="4">
    <location>
        <begin position="1"/>
        <end position="201"/>
    </location>
</feature>
<dbReference type="PANTHER" id="PTHR24418">
    <property type="entry name" value="TYROSINE-PROTEIN KINASE"/>
    <property type="match status" value="1"/>
</dbReference>
<dbReference type="Pfam" id="PF07714">
    <property type="entry name" value="PK_Tyr_Ser-Thr"/>
    <property type="match status" value="1"/>
</dbReference>
<dbReference type="GO" id="GO:0005524">
    <property type="term" value="F:ATP binding"/>
    <property type="evidence" value="ECO:0007669"/>
    <property type="project" value="UniProtKB-KW"/>
</dbReference>
<dbReference type="GO" id="GO:0004713">
    <property type="term" value="F:protein tyrosine kinase activity"/>
    <property type="evidence" value="ECO:0007669"/>
    <property type="project" value="InterPro"/>
</dbReference>
<dbReference type="AlphaFoldDB" id="A0AAD5MTF9"/>
<sequence>MKKKLSDRISSFDDESIIKILRETLLCSDLHAHRVPKEVASDRQLLNNGKTILINHFNSAAILYEAALGIEYLHSKGCIHRDIAARNLLLDKVVKVADFGLARKSKSYKVNPDKPMNLRWLAPDVYQTGIRRRVERSKRAVSCTRRGSDPSPSSSIPALQGRQIAISNLSHATATSTSSIVSPRDVCQIGTNQPPITPTIP</sequence>